<gene>
    <name evidence="2" type="ORF">GALMADRAFT_222973</name>
</gene>
<feature type="region of interest" description="Disordered" evidence="1">
    <location>
        <begin position="1"/>
        <end position="23"/>
    </location>
</feature>
<feature type="compositionally biased region" description="Basic residues" evidence="1">
    <location>
        <begin position="118"/>
        <end position="127"/>
    </location>
</feature>
<dbReference type="EMBL" id="KL142372">
    <property type="protein sequence ID" value="KDR80075.1"/>
    <property type="molecule type" value="Genomic_DNA"/>
</dbReference>
<dbReference type="HOGENOM" id="CLU_036103_0_0_1"/>
<evidence type="ECO:0008006" key="4">
    <source>
        <dbReference type="Google" id="ProtNLM"/>
    </source>
</evidence>
<dbReference type="AlphaFoldDB" id="A0A067TA47"/>
<evidence type="ECO:0000313" key="3">
    <source>
        <dbReference type="Proteomes" id="UP000027222"/>
    </source>
</evidence>
<proteinExistence type="predicted"/>
<dbReference type="OrthoDB" id="3049189at2759"/>
<protein>
    <recommendedName>
        <fullName evidence="4">SAP domain-containing protein</fullName>
    </recommendedName>
</protein>
<dbReference type="STRING" id="685588.A0A067TA47"/>
<organism evidence="2 3">
    <name type="scientific">Galerina marginata (strain CBS 339.88)</name>
    <dbReference type="NCBI Taxonomy" id="685588"/>
    <lineage>
        <taxon>Eukaryota</taxon>
        <taxon>Fungi</taxon>
        <taxon>Dikarya</taxon>
        <taxon>Basidiomycota</taxon>
        <taxon>Agaricomycotina</taxon>
        <taxon>Agaricomycetes</taxon>
        <taxon>Agaricomycetidae</taxon>
        <taxon>Agaricales</taxon>
        <taxon>Agaricineae</taxon>
        <taxon>Strophariaceae</taxon>
        <taxon>Galerina</taxon>
    </lineage>
</organism>
<evidence type="ECO:0000256" key="1">
    <source>
        <dbReference type="SAM" id="MobiDB-lite"/>
    </source>
</evidence>
<name>A0A067TA47_GALM3</name>
<sequence length="470" mass="53096">MTDINMFEDKDEDDNRMDVDPNPAGVLASTVSATGRDLLPFPRLRDDGHIDTQHLDIYSVKKPILVELCREFKIPHSGKMAVLQGRLQDFSSNPSRWETLKGNAVRAHLGPTSGKVTKASKKSTQRRHKMFENTTNRSVPLTGAPKQHGSEAQHAADMDWAARIMNRYPYRDEETRMELAAQDAARRIPDRQAEHGPLLMQGIETANAHLSKILDLVATGSAPPAGSLTGSGSVSIHPPFPPPPIAVASMQKHLPASFPPPMFFPSAPQPSHACVEVTRSIVLGDGRKLVFTQDDVPSPPSVSFARDIPGLNRMWDDTSKHWDHYSVLKIKGTAVALVHWNEVYNSKCDSSWKPGQWKGTKGKWFEWKVLVKRWRKGSPDQFWTCFTDANGKRLGYKAILDRLSDERKEYQRLESERIKLEYGNKFSSVFSYVKNRERRVKVKPCDIIKQYRKEKGFDTDDDDDYDSDSV</sequence>
<dbReference type="Proteomes" id="UP000027222">
    <property type="component" value="Unassembled WGS sequence"/>
</dbReference>
<accession>A0A067TA47</accession>
<keyword evidence="3" id="KW-1185">Reference proteome</keyword>
<feature type="region of interest" description="Disordered" evidence="1">
    <location>
        <begin position="108"/>
        <end position="127"/>
    </location>
</feature>
<evidence type="ECO:0000313" key="2">
    <source>
        <dbReference type="EMBL" id="KDR80075.1"/>
    </source>
</evidence>
<reference evidence="3" key="1">
    <citation type="journal article" date="2014" name="Proc. Natl. Acad. Sci. U.S.A.">
        <title>Extensive sampling of basidiomycete genomes demonstrates inadequacy of the white-rot/brown-rot paradigm for wood decay fungi.</title>
        <authorList>
            <person name="Riley R."/>
            <person name="Salamov A.A."/>
            <person name="Brown D.W."/>
            <person name="Nagy L.G."/>
            <person name="Floudas D."/>
            <person name="Held B.W."/>
            <person name="Levasseur A."/>
            <person name="Lombard V."/>
            <person name="Morin E."/>
            <person name="Otillar R."/>
            <person name="Lindquist E.A."/>
            <person name="Sun H."/>
            <person name="LaButti K.M."/>
            <person name="Schmutz J."/>
            <person name="Jabbour D."/>
            <person name="Luo H."/>
            <person name="Baker S.E."/>
            <person name="Pisabarro A.G."/>
            <person name="Walton J.D."/>
            <person name="Blanchette R.A."/>
            <person name="Henrissat B."/>
            <person name="Martin F."/>
            <person name="Cullen D."/>
            <person name="Hibbett D.S."/>
            <person name="Grigoriev I.V."/>
        </authorList>
    </citation>
    <scope>NUCLEOTIDE SEQUENCE [LARGE SCALE GENOMIC DNA]</scope>
    <source>
        <strain evidence="3">CBS 339.88</strain>
    </source>
</reference>